<evidence type="ECO:0000313" key="5">
    <source>
        <dbReference type="Proteomes" id="UP000534286"/>
    </source>
</evidence>
<dbReference type="EMBL" id="JACHJU010000001">
    <property type="protein sequence ID" value="MBB4939552.1"/>
    <property type="molecule type" value="Genomic_DNA"/>
</dbReference>
<dbReference type="AlphaFoldDB" id="A0A7W7W9M3"/>
<keyword evidence="2" id="KW-0812">Transmembrane</keyword>
<dbReference type="Proteomes" id="UP000534286">
    <property type="component" value="Unassembled WGS sequence"/>
</dbReference>
<evidence type="ECO:0000256" key="1">
    <source>
        <dbReference type="SAM" id="MobiDB-lite"/>
    </source>
</evidence>
<evidence type="ECO:0000256" key="2">
    <source>
        <dbReference type="SAM" id="Phobius"/>
    </source>
</evidence>
<keyword evidence="2" id="KW-1133">Transmembrane helix</keyword>
<keyword evidence="2" id="KW-0472">Membrane</keyword>
<name>A0A7W7W9M3_9ACTN</name>
<feature type="signal peptide" evidence="3">
    <location>
        <begin position="1"/>
        <end position="33"/>
    </location>
</feature>
<keyword evidence="5" id="KW-1185">Reference proteome</keyword>
<evidence type="ECO:0008006" key="6">
    <source>
        <dbReference type="Google" id="ProtNLM"/>
    </source>
</evidence>
<reference evidence="4 5" key="1">
    <citation type="submission" date="2020-08" db="EMBL/GenBank/DDBJ databases">
        <title>Sequencing the genomes of 1000 actinobacteria strains.</title>
        <authorList>
            <person name="Klenk H.-P."/>
        </authorList>
    </citation>
    <scope>NUCLEOTIDE SEQUENCE [LARGE SCALE GENOMIC DNA]</scope>
    <source>
        <strain evidence="4 5">DSM 43023</strain>
    </source>
</reference>
<feature type="region of interest" description="Disordered" evidence="1">
    <location>
        <begin position="201"/>
        <end position="265"/>
    </location>
</feature>
<protein>
    <recommendedName>
        <fullName evidence="6">Gram-positive cocci surface proteins LPxTG domain-containing protein</fullName>
    </recommendedName>
</protein>
<organism evidence="4 5">
    <name type="scientific">Streptosporangium album</name>
    <dbReference type="NCBI Taxonomy" id="47479"/>
    <lineage>
        <taxon>Bacteria</taxon>
        <taxon>Bacillati</taxon>
        <taxon>Actinomycetota</taxon>
        <taxon>Actinomycetes</taxon>
        <taxon>Streptosporangiales</taxon>
        <taxon>Streptosporangiaceae</taxon>
        <taxon>Streptosporangium</taxon>
    </lineage>
</organism>
<dbReference type="RefSeq" id="WP_184755510.1">
    <property type="nucleotide sequence ID" value="NZ_BAABEK010000007.1"/>
</dbReference>
<sequence>MLKSKTRRRVAVKTAAIAAACGGIFFGAVPAIASMVATPKTVTYSCTGSGTTAAYKVQVDITGPLTPTPNSTVVATWAVQQPTASPFFTAASAIPATERLVIDGDALVTSSPSIVPSELRTAAATAAAASVPAGATLQPLPMLITMTPTGTGVIAVQPGSFSLYLEPASGTGSASGGDLYVCDVAATAEASAAALLITVKPSGTSTGTGTPTPTTTGTGTSTPTTTPTTPAPTVTVTTTTTAEPTKTRQIGKTPGGGASTGGGGDAGPDARMIMLSGALMVAGAAIGGLVLRRRTATRG</sequence>
<evidence type="ECO:0000313" key="4">
    <source>
        <dbReference type="EMBL" id="MBB4939552.1"/>
    </source>
</evidence>
<keyword evidence="3" id="KW-0732">Signal</keyword>
<gene>
    <name evidence="4" type="ORF">FHR32_003857</name>
</gene>
<feature type="compositionally biased region" description="Gly residues" evidence="1">
    <location>
        <begin position="253"/>
        <end position="265"/>
    </location>
</feature>
<comment type="caution">
    <text evidence="4">The sequence shown here is derived from an EMBL/GenBank/DDBJ whole genome shotgun (WGS) entry which is preliminary data.</text>
</comment>
<feature type="chain" id="PRO_5030584531" description="Gram-positive cocci surface proteins LPxTG domain-containing protein" evidence="3">
    <location>
        <begin position="34"/>
        <end position="299"/>
    </location>
</feature>
<evidence type="ECO:0000256" key="3">
    <source>
        <dbReference type="SAM" id="SignalP"/>
    </source>
</evidence>
<feature type="compositionally biased region" description="Low complexity" evidence="1">
    <location>
        <begin position="201"/>
        <end position="244"/>
    </location>
</feature>
<feature type="transmembrane region" description="Helical" evidence="2">
    <location>
        <begin position="272"/>
        <end position="291"/>
    </location>
</feature>
<proteinExistence type="predicted"/>
<accession>A0A7W7W9M3</accession>